<feature type="binding site" description="axial binding residue" evidence="5">
    <location>
        <position position="493"/>
    </location>
    <ligand>
        <name>heme</name>
        <dbReference type="ChEBI" id="CHEBI:30413"/>
    </ligand>
    <ligandPart>
        <name>Fe</name>
        <dbReference type="ChEBI" id="CHEBI:18248"/>
    </ligandPart>
</feature>
<dbReference type="InterPro" id="IPR036396">
    <property type="entry name" value="Cyt_P450_sf"/>
</dbReference>
<keyword evidence="4 5" id="KW-0408">Iron</keyword>
<evidence type="ECO:0000256" key="2">
    <source>
        <dbReference type="ARBA" id="ARBA00022723"/>
    </source>
</evidence>
<dbReference type="InterPro" id="IPR001128">
    <property type="entry name" value="Cyt_P450"/>
</dbReference>
<evidence type="ECO:0000256" key="1">
    <source>
        <dbReference type="ARBA" id="ARBA00010617"/>
    </source>
</evidence>
<evidence type="ECO:0000313" key="7">
    <source>
        <dbReference type="Proteomes" id="UP000822688"/>
    </source>
</evidence>
<dbReference type="InterPro" id="IPR002401">
    <property type="entry name" value="Cyt_P450_E_grp-I"/>
</dbReference>
<dbReference type="PANTHER" id="PTHR24296">
    <property type="entry name" value="CYTOCHROME P450"/>
    <property type="match status" value="1"/>
</dbReference>
<dbReference type="Gene3D" id="1.10.630.10">
    <property type="entry name" value="Cytochrome P450"/>
    <property type="match status" value="1"/>
</dbReference>
<dbReference type="PRINTS" id="PR00385">
    <property type="entry name" value="P450"/>
</dbReference>
<evidence type="ECO:0000256" key="3">
    <source>
        <dbReference type="ARBA" id="ARBA00023002"/>
    </source>
</evidence>
<comment type="cofactor">
    <cofactor evidence="5">
        <name>heme</name>
        <dbReference type="ChEBI" id="CHEBI:30413"/>
    </cofactor>
</comment>
<comment type="similarity">
    <text evidence="1">Belongs to the cytochrome P450 family.</text>
</comment>
<protein>
    <recommendedName>
        <fullName evidence="8">Cytochrome P450</fullName>
    </recommendedName>
</protein>
<dbReference type="GO" id="GO:0004497">
    <property type="term" value="F:monooxygenase activity"/>
    <property type="evidence" value="ECO:0007669"/>
    <property type="project" value="InterPro"/>
</dbReference>
<reference evidence="6" key="1">
    <citation type="submission" date="2020-06" db="EMBL/GenBank/DDBJ databases">
        <title>WGS assembly of Ceratodon purpureus strain R40.</title>
        <authorList>
            <person name="Carey S.B."/>
            <person name="Jenkins J."/>
            <person name="Shu S."/>
            <person name="Lovell J.T."/>
            <person name="Sreedasyam A."/>
            <person name="Maumus F."/>
            <person name="Tiley G.P."/>
            <person name="Fernandez-Pozo N."/>
            <person name="Barry K."/>
            <person name="Chen C."/>
            <person name="Wang M."/>
            <person name="Lipzen A."/>
            <person name="Daum C."/>
            <person name="Saski C.A."/>
            <person name="Payton A.C."/>
            <person name="Mcbreen J.C."/>
            <person name="Conrad R.E."/>
            <person name="Kollar L.M."/>
            <person name="Olsson S."/>
            <person name="Huttunen S."/>
            <person name="Landis J.B."/>
            <person name="Wickett N.J."/>
            <person name="Johnson M.G."/>
            <person name="Rensing S.A."/>
            <person name="Grimwood J."/>
            <person name="Schmutz J."/>
            <person name="Mcdaniel S.F."/>
        </authorList>
    </citation>
    <scope>NUCLEOTIDE SEQUENCE</scope>
    <source>
        <strain evidence="6">R40</strain>
    </source>
</reference>
<keyword evidence="2 5" id="KW-0479">Metal-binding</keyword>
<dbReference type="GO" id="GO:0020037">
    <property type="term" value="F:heme binding"/>
    <property type="evidence" value="ECO:0007669"/>
    <property type="project" value="InterPro"/>
</dbReference>
<accession>A0A8T0GI23</accession>
<evidence type="ECO:0000313" key="6">
    <source>
        <dbReference type="EMBL" id="KAG0559051.1"/>
    </source>
</evidence>
<dbReference type="CDD" id="cd11064">
    <property type="entry name" value="CYP86A"/>
    <property type="match status" value="1"/>
</dbReference>
<organism evidence="6 7">
    <name type="scientific">Ceratodon purpureus</name>
    <name type="common">Fire moss</name>
    <name type="synonym">Dicranum purpureum</name>
    <dbReference type="NCBI Taxonomy" id="3225"/>
    <lineage>
        <taxon>Eukaryota</taxon>
        <taxon>Viridiplantae</taxon>
        <taxon>Streptophyta</taxon>
        <taxon>Embryophyta</taxon>
        <taxon>Bryophyta</taxon>
        <taxon>Bryophytina</taxon>
        <taxon>Bryopsida</taxon>
        <taxon>Dicranidae</taxon>
        <taxon>Pseudoditrichales</taxon>
        <taxon>Ditrichaceae</taxon>
        <taxon>Ceratodon</taxon>
    </lineage>
</organism>
<dbReference type="EMBL" id="CM026431">
    <property type="protein sequence ID" value="KAG0559051.1"/>
    <property type="molecule type" value="Genomic_DNA"/>
</dbReference>
<dbReference type="GO" id="GO:0005506">
    <property type="term" value="F:iron ion binding"/>
    <property type="evidence" value="ECO:0007669"/>
    <property type="project" value="InterPro"/>
</dbReference>
<keyword evidence="7" id="KW-1185">Reference proteome</keyword>
<dbReference type="AlphaFoldDB" id="A0A8T0GI23"/>
<dbReference type="SUPFAM" id="SSF48264">
    <property type="entry name" value="Cytochrome P450"/>
    <property type="match status" value="1"/>
</dbReference>
<proteinExistence type="inferred from homology"/>
<comment type="caution">
    <text evidence="6">The sequence shown here is derived from an EMBL/GenBank/DDBJ whole genome shotgun (WGS) entry which is preliminary data.</text>
</comment>
<dbReference type="Pfam" id="PF00067">
    <property type="entry name" value="p450"/>
    <property type="match status" value="1"/>
</dbReference>
<sequence>MQQPGFVLKLTAMETSSGVEGSVVMREWPWLIVASTLVCALSLVYFWWQHPLYGRNRGPKLLPIVGCLPQIAMNANRLYDWSTEQMQGTPTQTWRGILPGNFDWIETANAANVEHILKTNFENYPKGEFLPAIFFDLLGFGIFAADGNVWKLQRRVASPLFATRTLRDLALSSVQTELTERLVPVLDSFSDSNKVVDLQELLLRFTFDSICQLAFGSDPCCLTPGLPSVPFAEAFDEAVNLITGRAMGTSLHWPVLKFFNIGSERKIRQSLSIIDSFAFDLIRARRKELADGHRNQVSDLLSRFIPIADEFVESPDIKQKIEEDPRSKFVQASDLFLRDIVISFILAGRDTSACALTWFFWLLSSNPKVEANICKEVETILSSQPGEKQESTFSFDELKDMHYLHAALTESMRLYPPVPMDSKQAAGDDVLPDGTVISKGILTVFNMYAMGRNETIWGSDCLEFRPDRFLRDGIFVPPSPFAYPIFQAGPRICLGMDMGMMQMKLIAATLIRRYVFVVREGHCAHYGWSLTMKIVKGLPVYVRRREV</sequence>
<keyword evidence="3" id="KW-0560">Oxidoreductase</keyword>
<dbReference type="GO" id="GO:0016705">
    <property type="term" value="F:oxidoreductase activity, acting on paired donors, with incorporation or reduction of molecular oxygen"/>
    <property type="evidence" value="ECO:0007669"/>
    <property type="project" value="InterPro"/>
</dbReference>
<name>A0A8T0GI23_CERPU</name>
<keyword evidence="5" id="KW-0349">Heme</keyword>
<dbReference type="Proteomes" id="UP000822688">
    <property type="component" value="Chromosome 10"/>
</dbReference>
<evidence type="ECO:0000256" key="5">
    <source>
        <dbReference type="PIRSR" id="PIRSR602401-1"/>
    </source>
</evidence>
<evidence type="ECO:0000256" key="4">
    <source>
        <dbReference type="ARBA" id="ARBA00023004"/>
    </source>
</evidence>
<gene>
    <name evidence="6" type="ORF">KC19_10G074900</name>
</gene>
<evidence type="ECO:0008006" key="8">
    <source>
        <dbReference type="Google" id="ProtNLM"/>
    </source>
</evidence>
<dbReference type="PRINTS" id="PR00463">
    <property type="entry name" value="EP450I"/>
</dbReference>